<organism evidence="1 2">
    <name type="scientific">Rhynchosporium agropyri</name>
    <dbReference type="NCBI Taxonomy" id="914238"/>
    <lineage>
        <taxon>Eukaryota</taxon>
        <taxon>Fungi</taxon>
        <taxon>Dikarya</taxon>
        <taxon>Ascomycota</taxon>
        <taxon>Pezizomycotina</taxon>
        <taxon>Leotiomycetes</taxon>
        <taxon>Helotiales</taxon>
        <taxon>Ploettnerulaceae</taxon>
        <taxon>Rhynchosporium</taxon>
    </lineage>
</organism>
<sequence length="150" mass="16742">MMLFTHLAAKIQIRQDCGLRNGAEAECVYPRSSQPADIQPISSNVSISNSISKIPNSALKVSSDITPKDFDSLPSSHKERIKPFKTRREWKLPRKKLSALTVKQTKWLMQTVLIVLIVMIDESLALCSSTFSKYASYRAVAPGALTRLAY</sequence>
<evidence type="ECO:0000313" key="1">
    <source>
        <dbReference type="EMBL" id="CZT08037.1"/>
    </source>
</evidence>
<accession>A0A1E1LC32</accession>
<name>A0A1E1LC32_9HELO</name>
<dbReference type="Proteomes" id="UP000178912">
    <property type="component" value="Unassembled WGS sequence"/>
</dbReference>
<reference evidence="2" key="1">
    <citation type="submission" date="2016-03" db="EMBL/GenBank/DDBJ databases">
        <authorList>
            <person name="Guldener U."/>
        </authorList>
    </citation>
    <scope>NUCLEOTIDE SEQUENCE [LARGE SCALE GENOMIC DNA]</scope>
    <source>
        <strain evidence="2">04CH-RAC-A.6.1</strain>
    </source>
</reference>
<evidence type="ECO:0000313" key="2">
    <source>
        <dbReference type="Proteomes" id="UP000178912"/>
    </source>
</evidence>
<gene>
    <name evidence="1" type="ORF">RAG0_13269</name>
</gene>
<dbReference type="EMBL" id="FJUX01000101">
    <property type="protein sequence ID" value="CZT08037.1"/>
    <property type="molecule type" value="Genomic_DNA"/>
</dbReference>
<protein>
    <submittedName>
        <fullName evidence="1">Uncharacterized protein</fullName>
    </submittedName>
</protein>
<proteinExistence type="predicted"/>
<dbReference type="AlphaFoldDB" id="A0A1E1LC32"/>
<keyword evidence="2" id="KW-1185">Reference proteome</keyword>